<accession>A0A8S1LNC9</accession>
<proteinExistence type="predicted"/>
<comment type="caution">
    <text evidence="1">The sequence shown here is derived from an EMBL/GenBank/DDBJ whole genome shotgun (WGS) entry which is preliminary data.</text>
</comment>
<evidence type="ECO:0000313" key="2">
    <source>
        <dbReference type="Proteomes" id="UP000692954"/>
    </source>
</evidence>
<dbReference type="EMBL" id="CAJJDN010000023">
    <property type="protein sequence ID" value="CAD8067651.1"/>
    <property type="molecule type" value="Genomic_DNA"/>
</dbReference>
<protein>
    <submittedName>
        <fullName evidence="1">Uncharacterized protein</fullName>
    </submittedName>
</protein>
<reference evidence="1" key="1">
    <citation type="submission" date="2021-01" db="EMBL/GenBank/DDBJ databases">
        <authorList>
            <consortium name="Genoscope - CEA"/>
            <person name="William W."/>
        </authorList>
    </citation>
    <scope>NUCLEOTIDE SEQUENCE</scope>
</reference>
<dbReference type="Proteomes" id="UP000692954">
    <property type="component" value="Unassembled WGS sequence"/>
</dbReference>
<sequence length="1276" mass="151411">MKINQFAKFFLDQNLKSNHKRIEFKLSNSEEAISQIQFNYDDKNQSAQKLENIKIKCEYQNCSINSCSQLAIFNDQILVAKKDSILFFDRDFDYFSQENHFSNSPNKEYKLNFGDIISLYAIQKQLIVRTEKNILIFQTYQQNFILSKAFSYPNILQLNFEINQLFLCLDDQLVIIDLISYQHSVILRDKQIQAGFYTEKEYYYIIKNSNILKNSQKEYQLDLSAQIKIKSFFIIKNLLCICGYHAINKLNIEESSYCAEIFWFDLKKQNFIQKIQSLKIDLINDVNSQGDFGIQIIDELCITYGSNLSSIIFWNLEFLSLLNDNYDKIRFEICKTQNIKGLSLVNRNQYQRIKKSQESFSSTDEYPIIIIIDNQGFLNAYEIINEQDFSSDLLHQSNYYSNYEDIQFTVVQNDPREIINLANPPFNLQLITKVDDSQIVFGSGKIDHIFHLHQNWISSANLAINYKHFQIIGHEREILILKPLIIQQILLDLPHQCQSYQITTYPCELIYGLYQFQDQILIQTNSSLYLCNYFHDQWISKKILNKNSIKRVSILEDYILVKIKTYTDQFLLYQYKNDDLQQITTHSCDASCLFKLNNKITLLQILDNQLFILKDFENKECIQTDIEIVYSKEYYIKQLHENHLYVSFATLDQDSFEHYILFYEPNRKQAKQEKHLNDLLQNVRCNHLLTKITESDWNISTIITPEAKFIVIFPNGIQDGLILQVCNQDLRTIDDQEGHPIQLPSFSHIIKGVSVLNYVLPLEENLGSKPGFYKMKKDEKEFQYQCQPSILIYEFDEKGQLTIHRFLIIKLYDIRAQQPILNIQFDNQQSEQYQNTFKISRTESLVSLQPPPSPSLKYQINLSQAALITQQLVDLCQQSLLQFHQKYEHNQFIPVFPIFTSQYLLDDLFSQYYQIQNEKFTIRKQIKDQSILKQYYSLKHQFKIPKIQLKYSIIQDKFYQLLELKQHFLMICNFVKESLYFSKQQVKFNKNIINEFQYYDYKNTNKNKRQGRKILFNEEFQHIEILNSKDQFIQQLCSNPKSRVKYLVLEYFQQQRYDLVQIQNEPQILQEQKNQRISYVTSSEQEISILEQSKTESMNFGFATQSLRNSNNLENENIISQDQQLFQPFGSPSKNPFDSETLSNFHNNQLIESIIFDNKEAKSQQDLLNNLDSHLKKPHSQCQSQQKIENLQSNEFEISDMQFQKNQFIFTNQNIQNPVDDFITSQSLKTPNFYVNNINPQIFQEQQIQNSKIFLNYKKQQKQIDIFNFDKDTFKN</sequence>
<gene>
    <name evidence="1" type="ORF">PSON_ATCC_30995.1.T0230147</name>
</gene>
<dbReference type="OrthoDB" id="307954at2759"/>
<evidence type="ECO:0000313" key="1">
    <source>
        <dbReference type="EMBL" id="CAD8067651.1"/>
    </source>
</evidence>
<dbReference type="AlphaFoldDB" id="A0A8S1LNC9"/>
<keyword evidence="2" id="KW-1185">Reference proteome</keyword>
<name>A0A8S1LNC9_9CILI</name>
<organism evidence="1 2">
    <name type="scientific">Paramecium sonneborni</name>
    <dbReference type="NCBI Taxonomy" id="65129"/>
    <lineage>
        <taxon>Eukaryota</taxon>
        <taxon>Sar</taxon>
        <taxon>Alveolata</taxon>
        <taxon>Ciliophora</taxon>
        <taxon>Intramacronucleata</taxon>
        <taxon>Oligohymenophorea</taxon>
        <taxon>Peniculida</taxon>
        <taxon>Parameciidae</taxon>
        <taxon>Paramecium</taxon>
    </lineage>
</organism>